<dbReference type="PANTHER" id="PTHR34262">
    <property type="entry name" value="TRANSMEMBRANE PROTEIN 220"/>
    <property type="match status" value="1"/>
</dbReference>
<evidence type="ECO:0000313" key="3">
    <source>
        <dbReference type="Proteomes" id="UP000275408"/>
    </source>
</evidence>
<keyword evidence="3" id="KW-1185">Reference proteome</keyword>
<evidence type="ECO:0008006" key="4">
    <source>
        <dbReference type="Google" id="ProtNLM"/>
    </source>
</evidence>
<name>A0A3M6UMW1_POCDA</name>
<reference evidence="2 3" key="1">
    <citation type="journal article" date="2018" name="Sci. Rep.">
        <title>Comparative analysis of the Pocillopora damicornis genome highlights role of immune system in coral evolution.</title>
        <authorList>
            <person name="Cunning R."/>
            <person name="Bay R.A."/>
            <person name="Gillette P."/>
            <person name="Baker A.C."/>
            <person name="Traylor-Knowles N."/>
        </authorList>
    </citation>
    <scope>NUCLEOTIDE SEQUENCE [LARGE SCALE GENOMIC DNA]</scope>
    <source>
        <strain evidence="2">RSMAS</strain>
        <tissue evidence="2">Whole animal</tissue>
    </source>
</reference>
<accession>A0A3M6UMW1</accession>
<dbReference type="PANTHER" id="PTHR34262:SF1">
    <property type="entry name" value="TRANSMEMBRANE PROTEIN 220"/>
    <property type="match status" value="1"/>
</dbReference>
<dbReference type="InterPro" id="IPR029377">
    <property type="entry name" value="TMEM220"/>
</dbReference>
<dbReference type="Pfam" id="PF15071">
    <property type="entry name" value="TMEM220"/>
    <property type="match status" value="1"/>
</dbReference>
<keyword evidence="1" id="KW-1133">Transmembrane helix</keyword>
<dbReference type="EMBL" id="RCHS01001150">
    <property type="protein sequence ID" value="RMX54961.1"/>
    <property type="molecule type" value="Genomic_DNA"/>
</dbReference>
<sequence length="192" mass="22020">MTEQSSIVTVEDKQETLIGKVCNPWMWRVANGFMALFFAFASYVQINDPDPVIWMLIYAIPCFLCIALVIDSSLQDHYVWRYTAVIHVVVCNLGIFYSLSVLFGTEISFKNPLEYEEGREIGGLLIIIAWLGLCWLRRLRGFGEANVFFWSATIAVSLTPFVLLGYYVNTWDVSAIQSHCKDIISRHLYKEI</sequence>
<proteinExistence type="predicted"/>
<protein>
    <recommendedName>
        <fullName evidence="4">Transmembrane protein 220</fullName>
    </recommendedName>
</protein>
<dbReference type="Proteomes" id="UP000275408">
    <property type="component" value="Unassembled WGS sequence"/>
</dbReference>
<dbReference type="OMA" id="IVAWARI"/>
<feature type="transmembrane region" description="Helical" evidence="1">
    <location>
        <begin position="148"/>
        <end position="168"/>
    </location>
</feature>
<comment type="caution">
    <text evidence="2">The sequence shown here is derived from an EMBL/GenBank/DDBJ whole genome shotgun (WGS) entry which is preliminary data.</text>
</comment>
<keyword evidence="1" id="KW-0812">Transmembrane</keyword>
<evidence type="ECO:0000256" key="1">
    <source>
        <dbReference type="SAM" id="Phobius"/>
    </source>
</evidence>
<organism evidence="2 3">
    <name type="scientific">Pocillopora damicornis</name>
    <name type="common">Cauliflower coral</name>
    <name type="synonym">Millepora damicornis</name>
    <dbReference type="NCBI Taxonomy" id="46731"/>
    <lineage>
        <taxon>Eukaryota</taxon>
        <taxon>Metazoa</taxon>
        <taxon>Cnidaria</taxon>
        <taxon>Anthozoa</taxon>
        <taxon>Hexacorallia</taxon>
        <taxon>Scleractinia</taxon>
        <taxon>Astrocoeniina</taxon>
        <taxon>Pocilloporidae</taxon>
        <taxon>Pocillopora</taxon>
    </lineage>
</organism>
<dbReference type="AlphaFoldDB" id="A0A3M6UMW1"/>
<dbReference type="OrthoDB" id="9924288at2759"/>
<feature type="transmembrane region" description="Helical" evidence="1">
    <location>
        <begin position="25"/>
        <end position="46"/>
    </location>
</feature>
<feature type="transmembrane region" description="Helical" evidence="1">
    <location>
        <begin position="52"/>
        <end position="70"/>
    </location>
</feature>
<keyword evidence="1" id="KW-0472">Membrane</keyword>
<feature type="transmembrane region" description="Helical" evidence="1">
    <location>
        <begin position="121"/>
        <end position="136"/>
    </location>
</feature>
<evidence type="ECO:0000313" key="2">
    <source>
        <dbReference type="EMBL" id="RMX54961.1"/>
    </source>
</evidence>
<gene>
    <name evidence="2" type="ORF">pdam_00012717</name>
</gene>
<feature type="transmembrane region" description="Helical" evidence="1">
    <location>
        <begin position="82"/>
        <end position="101"/>
    </location>
</feature>